<dbReference type="AlphaFoldDB" id="B8C983"/>
<dbReference type="EMBL" id="CM000646">
    <property type="protein sequence ID" value="EED90003.1"/>
    <property type="molecule type" value="Genomic_DNA"/>
</dbReference>
<dbReference type="InParanoid" id="B8C983"/>
<gene>
    <name evidence="1" type="ORF">THAPSDRAFT_8347</name>
</gene>
<dbReference type="GeneID" id="7451076"/>
<organism evidence="1 2">
    <name type="scientific">Thalassiosira pseudonana</name>
    <name type="common">Marine diatom</name>
    <name type="synonym">Cyclotella nana</name>
    <dbReference type="NCBI Taxonomy" id="35128"/>
    <lineage>
        <taxon>Eukaryota</taxon>
        <taxon>Sar</taxon>
        <taxon>Stramenopiles</taxon>
        <taxon>Ochrophyta</taxon>
        <taxon>Bacillariophyta</taxon>
        <taxon>Coscinodiscophyceae</taxon>
        <taxon>Thalassiosirophycidae</taxon>
        <taxon>Thalassiosirales</taxon>
        <taxon>Thalassiosiraceae</taxon>
        <taxon>Thalassiosira</taxon>
    </lineage>
</organism>
<dbReference type="PaxDb" id="35128-Thaps8347"/>
<dbReference type="OMA" id="FDATEWK"/>
<dbReference type="eggNOG" id="ENOG502SEM0">
    <property type="taxonomic scope" value="Eukaryota"/>
</dbReference>
<keyword evidence="2" id="KW-1185">Reference proteome</keyword>
<dbReference type="KEGG" id="tps:THAPSDRAFT_8347"/>
<evidence type="ECO:0000313" key="2">
    <source>
        <dbReference type="Proteomes" id="UP000001449"/>
    </source>
</evidence>
<dbReference type="HOGENOM" id="CLU_1597811_0_0_1"/>
<dbReference type="Proteomes" id="UP000001449">
    <property type="component" value="Chromosome 10"/>
</dbReference>
<name>B8C983_THAPS</name>
<reference evidence="1 2" key="2">
    <citation type="journal article" date="2008" name="Nature">
        <title>The Phaeodactylum genome reveals the evolutionary history of diatom genomes.</title>
        <authorList>
            <person name="Bowler C."/>
            <person name="Allen A.E."/>
            <person name="Badger J.H."/>
            <person name="Grimwood J."/>
            <person name="Jabbari K."/>
            <person name="Kuo A."/>
            <person name="Maheswari U."/>
            <person name="Martens C."/>
            <person name="Maumus F."/>
            <person name="Otillar R.P."/>
            <person name="Rayko E."/>
            <person name="Salamov A."/>
            <person name="Vandepoele K."/>
            <person name="Beszteri B."/>
            <person name="Gruber A."/>
            <person name="Heijde M."/>
            <person name="Katinka M."/>
            <person name="Mock T."/>
            <person name="Valentin K."/>
            <person name="Verret F."/>
            <person name="Berges J.A."/>
            <person name="Brownlee C."/>
            <person name="Cadoret J.P."/>
            <person name="Chiovitti A."/>
            <person name="Choi C.J."/>
            <person name="Coesel S."/>
            <person name="De Martino A."/>
            <person name="Detter J.C."/>
            <person name="Durkin C."/>
            <person name="Falciatore A."/>
            <person name="Fournet J."/>
            <person name="Haruta M."/>
            <person name="Huysman M.J."/>
            <person name="Jenkins B.D."/>
            <person name="Jiroutova K."/>
            <person name="Jorgensen R.E."/>
            <person name="Joubert Y."/>
            <person name="Kaplan A."/>
            <person name="Kroger N."/>
            <person name="Kroth P.G."/>
            <person name="La Roche J."/>
            <person name="Lindquist E."/>
            <person name="Lommer M."/>
            <person name="Martin-Jezequel V."/>
            <person name="Lopez P.J."/>
            <person name="Lucas S."/>
            <person name="Mangogna M."/>
            <person name="McGinnis K."/>
            <person name="Medlin L.K."/>
            <person name="Montsant A."/>
            <person name="Oudot-Le Secq M.P."/>
            <person name="Napoli C."/>
            <person name="Obornik M."/>
            <person name="Parker M.S."/>
            <person name="Petit J.L."/>
            <person name="Porcel B.M."/>
            <person name="Poulsen N."/>
            <person name="Robison M."/>
            <person name="Rychlewski L."/>
            <person name="Rynearson T.A."/>
            <person name="Schmutz J."/>
            <person name="Shapiro H."/>
            <person name="Siaut M."/>
            <person name="Stanley M."/>
            <person name="Sussman M.R."/>
            <person name="Taylor A.R."/>
            <person name="Vardi A."/>
            <person name="von Dassow P."/>
            <person name="Vyverman W."/>
            <person name="Willis A."/>
            <person name="Wyrwicz L.S."/>
            <person name="Rokhsar D.S."/>
            <person name="Weissenbach J."/>
            <person name="Armbrust E.V."/>
            <person name="Green B.R."/>
            <person name="Van de Peer Y."/>
            <person name="Grigoriev I.V."/>
        </authorList>
    </citation>
    <scope>NUCLEOTIDE SEQUENCE [LARGE SCALE GENOMIC DNA]</scope>
    <source>
        <strain evidence="1 2">CCMP1335</strain>
    </source>
</reference>
<accession>B8C983</accession>
<evidence type="ECO:0000313" key="1">
    <source>
        <dbReference type="EMBL" id="EED90003.1"/>
    </source>
</evidence>
<reference evidence="1 2" key="1">
    <citation type="journal article" date="2004" name="Science">
        <title>The genome of the diatom Thalassiosira pseudonana: ecology, evolution, and metabolism.</title>
        <authorList>
            <person name="Armbrust E.V."/>
            <person name="Berges J.A."/>
            <person name="Bowler C."/>
            <person name="Green B.R."/>
            <person name="Martinez D."/>
            <person name="Putnam N.H."/>
            <person name="Zhou S."/>
            <person name="Allen A.E."/>
            <person name="Apt K.E."/>
            <person name="Bechner M."/>
            <person name="Brzezinski M.A."/>
            <person name="Chaal B.K."/>
            <person name="Chiovitti A."/>
            <person name="Davis A.K."/>
            <person name="Demarest M.S."/>
            <person name="Detter J.C."/>
            <person name="Glavina T."/>
            <person name="Goodstein D."/>
            <person name="Hadi M.Z."/>
            <person name="Hellsten U."/>
            <person name="Hildebrand M."/>
            <person name="Jenkins B.D."/>
            <person name="Jurka J."/>
            <person name="Kapitonov V.V."/>
            <person name="Kroger N."/>
            <person name="Lau W.W."/>
            <person name="Lane T.W."/>
            <person name="Larimer F.W."/>
            <person name="Lippmeier J.C."/>
            <person name="Lucas S."/>
            <person name="Medina M."/>
            <person name="Montsant A."/>
            <person name="Obornik M."/>
            <person name="Parker M.S."/>
            <person name="Palenik B."/>
            <person name="Pazour G.J."/>
            <person name="Richardson P.M."/>
            <person name="Rynearson T.A."/>
            <person name="Saito M.A."/>
            <person name="Schwartz D.C."/>
            <person name="Thamatrakoln K."/>
            <person name="Valentin K."/>
            <person name="Vardi A."/>
            <person name="Wilkerson F.P."/>
            <person name="Rokhsar D.S."/>
        </authorList>
    </citation>
    <scope>NUCLEOTIDE SEQUENCE [LARGE SCALE GENOMIC DNA]</scope>
    <source>
        <strain evidence="1 2">CCMP1335</strain>
    </source>
</reference>
<dbReference type="RefSeq" id="XP_002292807.1">
    <property type="nucleotide sequence ID" value="XM_002292771.1"/>
</dbReference>
<sequence>MDASISIGGSKGHIEETVHDPIFITIYNARRWKMIPSCTGRYTCRDHKTVSHLKPQQLLEDCGIDKPTIDSLNQYYVRFEKERRKDPIYVIPFADDGETGLISYVKHCNIGEEGTVSYVHTLNSGTGFQRKLEALNVVLTEDMLIRDEVEVSEIGSLITNETVQTSS</sequence>
<protein>
    <submittedName>
        <fullName evidence="1">Uncharacterized protein</fullName>
    </submittedName>
</protein>
<proteinExistence type="predicted"/>